<organism evidence="2 3">
    <name type="scientific">Meripilus lineatus</name>
    <dbReference type="NCBI Taxonomy" id="2056292"/>
    <lineage>
        <taxon>Eukaryota</taxon>
        <taxon>Fungi</taxon>
        <taxon>Dikarya</taxon>
        <taxon>Basidiomycota</taxon>
        <taxon>Agaricomycotina</taxon>
        <taxon>Agaricomycetes</taxon>
        <taxon>Polyporales</taxon>
        <taxon>Meripilaceae</taxon>
        <taxon>Meripilus</taxon>
    </lineage>
</organism>
<feature type="compositionally biased region" description="Polar residues" evidence="1">
    <location>
        <begin position="167"/>
        <end position="181"/>
    </location>
</feature>
<keyword evidence="3" id="KW-1185">Reference proteome</keyword>
<accession>A0AAD5V0C9</accession>
<evidence type="ECO:0000256" key="1">
    <source>
        <dbReference type="SAM" id="MobiDB-lite"/>
    </source>
</evidence>
<evidence type="ECO:0000313" key="3">
    <source>
        <dbReference type="Proteomes" id="UP001212997"/>
    </source>
</evidence>
<sequence>MLSNVLNPHYCYRKPSCPTCRSDSAYVGPALRRGYRGLGSFKCESHQHFFTPGYAPTIPPDIRKVLKETNSRDFDTAQAALEKMRRFNTLSESQISSLLGMHHVPSRTKAQKKAYGSAYRKLYNAFLNLVDMVHQMPVTEEEVENMKSLKQAIEVFAGPQWIDSLSTIGPTHQPTSFSTPSRAPRDVTMYMPSSGASTSTAVSSSAFSSSTSRSSLSRYKGKAPSRPMKRAFEPASSPPPHPSSKKRRTRYSTEPAIEISDDSDIEECPKEDNFRRIVLVLYPPAIEVPGGLRYLLWVKKTENFLCLDKYSHILGANLPHGTMPPKWEYYCVDAARWIKTAMSESIALGKRNMLVVRCDSASASNYREVLRETYADTNPFVHYDWRED</sequence>
<dbReference type="Proteomes" id="UP001212997">
    <property type="component" value="Unassembled WGS sequence"/>
</dbReference>
<feature type="compositionally biased region" description="Low complexity" evidence="1">
    <location>
        <begin position="193"/>
        <end position="217"/>
    </location>
</feature>
<comment type="caution">
    <text evidence="2">The sequence shown here is derived from an EMBL/GenBank/DDBJ whole genome shotgun (WGS) entry which is preliminary data.</text>
</comment>
<dbReference type="EMBL" id="JANAWD010000346">
    <property type="protein sequence ID" value="KAJ3480971.1"/>
    <property type="molecule type" value="Genomic_DNA"/>
</dbReference>
<name>A0AAD5V0C9_9APHY</name>
<gene>
    <name evidence="2" type="ORF">NLI96_g7978</name>
</gene>
<dbReference type="AlphaFoldDB" id="A0AAD5V0C9"/>
<evidence type="ECO:0000313" key="2">
    <source>
        <dbReference type="EMBL" id="KAJ3480971.1"/>
    </source>
</evidence>
<reference evidence="2" key="1">
    <citation type="submission" date="2022-07" db="EMBL/GenBank/DDBJ databases">
        <title>Genome Sequence of Physisporinus lineatus.</title>
        <authorList>
            <person name="Buettner E."/>
        </authorList>
    </citation>
    <scope>NUCLEOTIDE SEQUENCE</scope>
    <source>
        <strain evidence="2">VT162</strain>
    </source>
</reference>
<protein>
    <submittedName>
        <fullName evidence="2">Uncharacterized protein</fullName>
    </submittedName>
</protein>
<feature type="compositionally biased region" description="Basic residues" evidence="1">
    <location>
        <begin position="219"/>
        <end position="229"/>
    </location>
</feature>
<proteinExistence type="predicted"/>
<feature type="region of interest" description="Disordered" evidence="1">
    <location>
        <begin position="167"/>
        <end position="254"/>
    </location>
</feature>